<accession>A0ABW2RDT3</accession>
<keyword evidence="2 5" id="KW-0812">Transmembrane</keyword>
<keyword evidence="4 5" id="KW-0472">Membrane</keyword>
<evidence type="ECO:0000256" key="3">
    <source>
        <dbReference type="ARBA" id="ARBA00022989"/>
    </source>
</evidence>
<gene>
    <name evidence="6" type="ORF">ACFQNJ_17085</name>
</gene>
<feature type="transmembrane region" description="Helical" evidence="5">
    <location>
        <begin position="48"/>
        <end position="65"/>
    </location>
</feature>
<proteinExistence type="predicted"/>
<dbReference type="InterPro" id="IPR007792">
    <property type="entry name" value="T4SS_VirB3/TrbD/AvhB"/>
</dbReference>
<organism evidence="6 7">
    <name type="scientific">Hydrogenophaga bisanensis</name>
    <dbReference type="NCBI Taxonomy" id="439611"/>
    <lineage>
        <taxon>Bacteria</taxon>
        <taxon>Pseudomonadati</taxon>
        <taxon>Pseudomonadota</taxon>
        <taxon>Betaproteobacteria</taxon>
        <taxon>Burkholderiales</taxon>
        <taxon>Comamonadaceae</taxon>
        <taxon>Hydrogenophaga</taxon>
    </lineage>
</organism>
<comment type="caution">
    <text evidence="6">The sequence shown here is derived from an EMBL/GenBank/DDBJ whole genome shotgun (WGS) entry which is preliminary data.</text>
</comment>
<sequence length="110" mass="11933">MQENEAEIADYPALRRPRLAAGVGAKTATMIWALTALVGVVIGMPWGLVAIPIAAVIHGGLTWFFRKDHQIMALYLVHEIVPNNLHAGTPSHGEVWMSRPRGFGNGVPLN</sequence>
<dbReference type="Pfam" id="PF05101">
    <property type="entry name" value="VirB3"/>
    <property type="match status" value="1"/>
</dbReference>
<evidence type="ECO:0000256" key="2">
    <source>
        <dbReference type="ARBA" id="ARBA00022692"/>
    </source>
</evidence>
<name>A0ABW2RDT3_9BURK</name>
<evidence type="ECO:0000313" key="7">
    <source>
        <dbReference type="Proteomes" id="UP001596495"/>
    </source>
</evidence>
<protein>
    <submittedName>
        <fullName evidence="6">VirB3 family type IV secretion system protein</fullName>
    </submittedName>
</protein>
<dbReference type="RefSeq" id="WP_382259718.1">
    <property type="nucleotide sequence ID" value="NZ_JBHTBX010000015.1"/>
</dbReference>
<reference evidence="7" key="1">
    <citation type="journal article" date="2019" name="Int. J. Syst. Evol. Microbiol.">
        <title>The Global Catalogue of Microorganisms (GCM) 10K type strain sequencing project: providing services to taxonomists for standard genome sequencing and annotation.</title>
        <authorList>
            <consortium name="The Broad Institute Genomics Platform"/>
            <consortium name="The Broad Institute Genome Sequencing Center for Infectious Disease"/>
            <person name="Wu L."/>
            <person name="Ma J."/>
        </authorList>
    </citation>
    <scope>NUCLEOTIDE SEQUENCE [LARGE SCALE GENOMIC DNA]</scope>
    <source>
        <strain evidence="7">CCUG 54518</strain>
    </source>
</reference>
<feature type="transmembrane region" description="Helical" evidence="5">
    <location>
        <begin position="20"/>
        <end position="42"/>
    </location>
</feature>
<evidence type="ECO:0000256" key="1">
    <source>
        <dbReference type="ARBA" id="ARBA00004370"/>
    </source>
</evidence>
<evidence type="ECO:0000256" key="5">
    <source>
        <dbReference type="SAM" id="Phobius"/>
    </source>
</evidence>
<keyword evidence="3 5" id="KW-1133">Transmembrane helix</keyword>
<evidence type="ECO:0000313" key="6">
    <source>
        <dbReference type="EMBL" id="MFC7436225.1"/>
    </source>
</evidence>
<dbReference type="Proteomes" id="UP001596495">
    <property type="component" value="Unassembled WGS sequence"/>
</dbReference>
<dbReference type="EMBL" id="JBHTBX010000015">
    <property type="protein sequence ID" value="MFC7436225.1"/>
    <property type="molecule type" value="Genomic_DNA"/>
</dbReference>
<evidence type="ECO:0000256" key="4">
    <source>
        <dbReference type="ARBA" id="ARBA00023136"/>
    </source>
</evidence>
<keyword evidence="7" id="KW-1185">Reference proteome</keyword>
<comment type="subcellular location">
    <subcellularLocation>
        <location evidence="1">Membrane</location>
    </subcellularLocation>
</comment>